<reference evidence="2" key="1">
    <citation type="journal article" date="2019" name="PLoS Negl. Trop. Dis.">
        <title>Revisiting the worldwide diversity of Leptospira species in the environment.</title>
        <authorList>
            <person name="Vincent A.T."/>
            <person name="Schiettekatte O."/>
            <person name="Bourhy P."/>
            <person name="Veyrier F.J."/>
            <person name="Picardeau M."/>
        </authorList>
    </citation>
    <scope>NUCLEOTIDE SEQUENCE [LARGE SCALE GENOMIC DNA]</scope>
    <source>
        <strain evidence="2">201800295</strain>
    </source>
</reference>
<gene>
    <name evidence="1" type="ORF">EHQ10_03930</name>
</gene>
<evidence type="ECO:0008006" key="3">
    <source>
        <dbReference type="Google" id="ProtNLM"/>
    </source>
</evidence>
<dbReference type="Proteomes" id="UP000297617">
    <property type="component" value="Unassembled WGS sequence"/>
</dbReference>
<dbReference type="PROSITE" id="PS51257">
    <property type="entry name" value="PROKAR_LIPOPROTEIN"/>
    <property type="match status" value="1"/>
</dbReference>
<protein>
    <recommendedName>
        <fullName evidence="3">SbsA Ig-like domain-containing protein</fullName>
    </recommendedName>
</protein>
<proteinExistence type="predicted"/>
<sequence>MRSVLFYISCILSFSCYYNPLVNSLLNPPETQENNSALALLGLSGPSLLITGQIRYANGEAEIGLLLQPGKLYAPHSKSTAGYVTDAGGRFYVPYQTGSIPFTVYKNGSYLFEFSLNVSSPSEISFTSYGAAPSLEIIGLGTISANSPPNFFELVGAYYLDGEMNEVVIDKTNHYTAVGSLILKFNANPAFVEPNDITWIQNAIVITPSPSVGYQALGIVGNRITFVGAEGFSMNTEYNINVTNHIKSESGISLTPRKIRFCYEPSIPCIF</sequence>
<organism evidence="1 2">
    <name type="scientific">Leptospira bouyouniensis</name>
    <dbReference type="NCBI Taxonomy" id="2484911"/>
    <lineage>
        <taxon>Bacteria</taxon>
        <taxon>Pseudomonadati</taxon>
        <taxon>Spirochaetota</taxon>
        <taxon>Spirochaetia</taxon>
        <taxon>Leptospirales</taxon>
        <taxon>Leptospiraceae</taxon>
        <taxon>Leptospira</taxon>
    </lineage>
</organism>
<dbReference type="EMBL" id="RQFD01000003">
    <property type="protein sequence ID" value="TGK52904.1"/>
    <property type="molecule type" value="Genomic_DNA"/>
</dbReference>
<accession>A0ABY2L8C7</accession>
<dbReference type="RefSeq" id="WP_135753301.1">
    <property type="nucleotide sequence ID" value="NZ_RQFD01000003.1"/>
</dbReference>
<evidence type="ECO:0000313" key="1">
    <source>
        <dbReference type="EMBL" id="TGK52904.1"/>
    </source>
</evidence>
<name>A0ABY2L8C7_9LEPT</name>
<keyword evidence="2" id="KW-1185">Reference proteome</keyword>
<evidence type="ECO:0000313" key="2">
    <source>
        <dbReference type="Proteomes" id="UP000297617"/>
    </source>
</evidence>
<comment type="caution">
    <text evidence="1">The sequence shown here is derived from an EMBL/GenBank/DDBJ whole genome shotgun (WGS) entry which is preliminary data.</text>
</comment>